<dbReference type="PANTHER" id="PTHR35569:SF1">
    <property type="entry name" value="CYANAMIDE HYDRATASE DDI2-RELATED"/>
    <property type="match status" value="1"/>
</dbReference>
<protein>
    <submittedName>
        <fullName evidence="3">HD domain-containing protein</fullName>
    </submittedName>
</protein>
<keyword evidence="5" id="KW-1185">Reference proteome</keyword>
<dbReference type="SUPFAM" id="SSF109604">
    <property type="entry name" value="HD-domain/PDEase-like"/>
    <property type="match status" value="1"/>
</dbReference>
<reference evidence="5" key="3">
    <citation type="journal article" date="2019" name="Int. J. Syst. Evol. Microbiol.">
        <title>The Global Catalogue of Microorganisms (GCM) 10K type strain sequencing project: providing services to taxonomists for standard genome sequencing and annotation.</title>
        <authorList>
            <consortium name="The Broad Institute Genomics Platform"/>
            <consortium name="The Broad Institute Genome Sequencing Center for Infectious Disease"/>
            <person name="Wu L."/>
            <person name="Ma J."/>
        </authorList>
    </citation>
    <scope>NUCLEOTIDE SEQUENCE [LARGE SCALE GENOMIC DNA]</scope>
    <source>
        <strain evidence="5">KCTC 62575</strain>
    </source>
</reference>
<reference evidence="2" key="1">
    <citation type="journal article" date="2014" name="Int. J. Syst. Evol. Microbiol.">
        <title>Complete genome of a new Firmicutes species belonging to the dominant human colonic microbiota ('Ruminococcus bicirculans') reveals two chromosomes and a selective capacity to utilize plant glucans.</title>
        <authorList>
            <consortium name="NISC Comparative Sequencing Program"/>
            <person name="Wegmann U."/>
            <person name="Louis P."/>
            <person name="Goesmann A."/>
            <person name="Henrissat B."/>
            <person name="Duncan S.H."/>
            <person name="Flint H.J."/>
        </authorList>
    </citation>
    <scope>NUCLEOTIDE SEQUENCE</scope>
    <source>
        <strain evidence="2">KCTC 62575</strain>
    </source>
</reference>
<dbReference type="Proteomes" id="UP000240957">
    <property type="component" value="Unassembled WGS sequence"/>
</dbReference>
<dbReference type="Pfam" id="PF01966">
    <property type="entry name" value="HD"/>
    <property type="match status" value="1"/>
</dbReference>
<comment type="caution">
    <text evidence="3">The sequence shown here is derived from an EMBL/GenBank/DDBJ whole genome shotgun (WGS) entry which is preliminary data.</text>
</comment>
<name>A0A371YNY2_9GAMM</name>
<evidence type="ECO:0000313" key="2">
    <source>
        <dbReference type="EMBL" id="MFC2995538.1"/>
    </source>
</evidence>
<evidence type="ECO:0000259" key="1">
    <source>
        <dbReference type="Pfam" id="PF01966"/>
    </source>
</evidence>
<dbReference type="CDD" id="cd00077">
    <property type="entry name" value="HDc"/>
    <property type="match status" value="1"/>
</dbReference>
<evidence type="ECO:0000313" key="3">
    <source>
        <dbReference type="EMBL" id="RFC83185.1"/>
    </source>
</evidence>
<dbReference type="RefSeq" id="WP_107008640.1">
    <property type="nucleotide sequence ID" value="NZ_JBHRSF010000031.1"/>
</dbReference>
<dbReference type="InterPro" id="IPR006674">
    <property type="entry name" value="HD_domain"/>
</dbReference>
<proteinExistence type="predicted"/>
<reference evidence="3 4" key="2">
    <citation type="submission" date="2018-08" db="EMBL/GenBank/DDBJ databases">
        <title>The draft genome of Acinetobacter sichuanensis strain WCHAc060041.</title>
        <authorList>
            <person name="Qin J."/>
            <person name="Feng Y."/>
            <person name="Zong Z."/>
        </authorList>
    </citation>
    <scope>NUCLEOTIDE SEQUENCE [LARGE SCALE GENOMIC DNA]</scope>
    <source>
        <strain evidence="3 4">WCHAc060041</strain>
    </source>
</reference>
<feature type="domain" description="HD" evidence="1">
    <location>
        <begin position="78"/>
        <end position="182"/>
    </location>
</feature>
<organism evidence="3 4">
    <name type="scientific">Acinetobacter sichuanensis</name>
    <dbReference type="NCBI Taxonomy" id="2136183"/>
    <lineage>
        <taxon>Bacteria</taxon>
        <taxon>Pseudomonadati</taxon>
        <taxon>Pseudomonadota</taxon>
        <taxon>Gammaproteobacteria</taxon>
        <taxon>Moraxellales</taxon>
        <taxon>Moraxellaceae</taxon>
        <taxon>Acinetobacter</taxon>
    </lineage>
</organism>
<dbReference type="OrthoDB" id="8478129at2"/>
<dbReference type="Proteomes" id="UP001595455">
    <property type="component" value="Unassembled WGS sequence"/>
</dbReference>
<dbReference type="EMBL" id="PYIX02000020">
    <property type="protein sequence ID" value="RFC83185.1"/>
    <property type="molecule type" value="Genomic_DNA"/>
</dbReference>
<gene>
    <name evidence="2" type="ORF">ACFODO_09705</name>
    <name evidence="3" type="ORF">C9E89_012315</name>
</gene>
<evidence type="ECO:0000313" key="4">
    <source>
        <dbReference type="Proteomes" id="UP000240957"/>
    </source>
</evidence>
<dbReference type="Gene3D" id="1.10.3210.10">
    <property type="entry name" value="Hypothetical protein af1432"/>
    <property type="match status" value="1"/>
</dbReference>
<reference evidence="2" key="4">
    <citation type="submission" date="2024-09" db="EMBL/GenBank/DDBJ databases">
        <authorList>
            <person name="Sun Q."/>
            <person name="Mori K."/>
        </authorList>
    </citation>
    <scope>NUCLEOTIDE SEQUENCE</scope>
    <source>
        <strain evidence="2">KCTC 62575</strain>
    </source>
</reference>
<accession>A0A371YNY2</accession>
<dbReference type="PANTHER" id="PTHR35569">
    <property type="entry name" value="CYANAMIDE HYDRATASE DDI2-RELATED"/>
    <property type="match status" value="1"/>
</dbReference>
<sequence length="249" mass="29001">MLGDREWMNLTQGKLSFLEKLQLIQKVMLPASLNFIHAKMGTYAQDSDLVLKNIQIPDTALIKDALFELEKTESKIIFQHSWRCYFWGVAIAKYKKWQFDEEVFLVSSLMHDVGLAKSQAEFSYCQCFTFESALRAEQLCQQHDFPQDKTQRIADAICLHMNGYLNENDHNISKEILLLQQATAYDVVGTQQNLISEKFYLDVLNHYPKDNFKVSFKELIQQEIKRHPYGRTAFLSPLGLKLMIHLNNK</sequence>
<dbReference type="AlphaFoldDB" id="A0A371YNY2"/>
<evidence type="ECO:0000313" key="5">
    <source>
        <dbReference type="Proteomes" id="UP001595455"/>
    </source>
</evidence>
<dbReference type="InterPro" id="IPR003607">
    <property type="entry name" value="HD/PDEase_dom"/>
</dbReference>
<dbReference type="EMBL" id="JBHRSF010000031">
    <property type="protein sequence ID" value="MFC2995538.1"/>
    <property type="molecule type" value="Genomic_DNA"/>
</dbReference>